<protein>
    <submittedName>
        <fullName evidence="3">SAM-dependent methyltransferase</fullName>
    </submittedName>
</protein>
<proteinExistence type="predicted"/>
<keyword evidence="3" id="KW-0489">Methyltransferase</keyword>
<dbReference type="GeneID" id="97548291"/>
<dbReference type="CDD" id="cd02440">
    <property type="entry name" value="AdoMet_MTases"/>
    <property type="match status" value="1"/>
</dbReference>
<evidence type="ECO:0000256" key="1">
    <source>
        <dbReference type="ARBA" id="ARBA00022679"/>
    </source>
</evidence>
<dbReference type="RefSeq" id="WP_109969938.1">
    <property type="nucleotide sequence ID" value="NZ_CP176093.1"/>
</dbReference>
<dbReference type="Pfam" id="PF08241">
    <property type="entry name" value="Methyltransf_11"/>
    <property type="match status" value="1"/>
</dbReference>
<dbReference type="PANTHER" id="PTHR44068">
    <property type="entry name" value="ZGC:194242"/>
    <property type="match status" value="1"/>
</dbReference>
<dbReference type="Gene3D" id="6.10.140.1580">
    <property type="match status" value="2"/>
</dbReference>
<comment type="caution">
    <text evidence="3">The sequence shown here is derived from an EMBL/GenBank/DDBJ whole genome shotgun (WGS) entry which is preliminary data.</text>
</comment>
<dbReference type="SUPFAM" id="SSF53335">
    <property type="entry name" value="S-adenosyl-L-methionine-dependent methyltransferases"/>
    <property type="match status" value="1"/>
</dbReference>
<keyword evidence="4" id="KW-1185">Reference proteome</keyword>
<evidence type="ECO:0000313" key="4">
    <source>
        <dbReference type="Proteomes" id="UP000245657"/>
    </source>
</evidence>
<dbReference type="Gene3D" id="3.40.50.150">
    <property type="entry name" value="Vaccinia Virus protein VP39"/>
    <property type="match status" value="1"/>
</dbReference>
<dbReference type="GO" id="GO:0032259">
    <property type="term" value="P:methylation"/>
    <property type="evidence" value="ECO:0007669"/>
    <property type="project" value="UniProtKB-KW"/>
</dbReference>
<dbReference type="PANTHER" id="PTHR44068:SF11">
    <property type="entry name" value="GERANYL DIPHOSPHATE 2-C-METHYLTRANSFERASE"/>
    <property type="match status" value="1"/>
</dbReference>
<name>A0A2V2MXR5_9EURY</name>
<dbReference type="AlphaFoldDB" id="A0A2V2MXR5"/>
<feature type="domain" description="Methyltransferase type 11" evidence="2">
    <location>
        <begin position="42"/>
        <end position="142"/>
    </location>
</feature>
<dbReference type="OrthoDB" id="147504at2157"/>
<dbReference type="Proteomes" id="UP000245657">
    <property type="component" value="Unassembled WGS sequence"/>
</dbReference>
<evidence type="ECO:0000313" key="3">
    <source>
        <dbReference type="EMBL" id="PWR70176.1"/>
    </source>
</evidence>
<accession>A0A2V2MXR5</accession>
<dbReference type="GO" id="GO:0008757">
    <property type="term" value="F:S-adenosylmethionine-dependent methyltransferase activity"/>
    <property type="evidence" value="ECO:0007669"/>
    <property type="project" value="InterPro"/>
</dbReference>
<dbReference type="InterPro" id="IPR029063">
    <property type="entry name" value="SAM-dependent_MTases_sf"/>
</dbReference>
<gene>
    <name evidence="3" type="ORF">DK846_15680</name>
</gene>
<dbReference type="EMBL" id="QGMY01000016">
    <property type="protein sequence ID" value="PWR70176.1"/>
    <property type="molecule type" value="Genomic_DNA"/>
</dbReference>
<evidence type="ECO:0000259" key="2">
    <source>
        <dbReference type="Pfam" id="PF08241"/>
    </source>
</evidence>
<dbReference type="InterPro" id="IPR013216">
    <property type="entry name" value="Methyltransf_11"/>
</dbReference>
<organism evidence="3 4">
    <name type="scientific">Methanospirillum lacunae</name>
    <dbReference type="NCBI Taxonomy" id="668570"/>
    <lineage>
        <taxon>Archaea</taxon>
        <taxon>Methanobacteriati</taxon>
        <taxon>Methanobacteriota</taxon>
        <taxon>Stenosarchaea group</taxon>
        <taxon>Methanomicrobia</taxon>
        <taxon>Methanomicrobiales</taxon>
        <taxon>Methanospirillaceae</taxon>
        <taxon>Methanospirillum</taxon>
    </lineage>
</organism>
<sequence length="273" mass="30337">MSQSAYVHGYSDREAERLSDQANTLTEILHHDTRFPPGSLVLEAGCGTGAQTVIITSQNPDCRFRSIDISQTSLDCAEQRLRTEAGSCISQVSFKQADIRNLPYDDETFDHIFLCFVLEHLPEPVNVLRELKRVLKFGGSIMAIEGDHGSVYFYPPSQAAIDAVHTQIELQHRSGGDACIGRRLYPLLTETGFSDVRVSPRMVYVDASKPELIDGFTRKTFTAMIEGVQHNAVAAGLISNERFEEGIQGLYRTCEQDGVFCYTFFKAGGVKSR</sequence>
<keyword evidence="1 3" id="KW-0808">Transferase</keyword>
<reference evidence="3 4" key="1">
    <citation type="submission" date="2018-05" db="EMBL/GenBank/DDBJ databases">
        <title>Draft genome of Methanospirillum lacunae Ki8-1.</title>
        <authorList>
            <person name="Dueholm M.S."/>
            <person name="Nielsen P.H."/>
            <person name="Bakmann L.F."/>
            <person name="Otzen D.E."/>
        </authorList>
    </citation>
    <scope>NUCLEOTIDE SEQUENCE [LARGE SCALE GENOMIC DNA]</scope>
    <source>
        <strain evidence="3 4">Ki8-1</strain>
    </source>
</reference>
<dbReference type="InterPro" id="IPR050447">
    <property type="entry name" value="Erg6_SMT_methyltransf"/>
</dbReference>